<name>A0ABZ0SAB6_9GAMM</name>
<gene>
    <name evidence="1" type="ORF">Thiowin_02509</name>
</gene>
<evidence type="ECO:0000313" key="2">
    <source>
        <dbReference type="Proteomes" id="UP001432180"/>
    </source>
</evidence>
<evidence type="ECO:0008006" key="3">
    <source>
        <dbReference type="Google" id="ProtNLM"/>
    </source>
</evidence>
<proteinExistence type="predicted"/>
<dbReference type="InterPro" id="IPR007362">
    <property type="entry name" value="DUF429"/>
</dbReference>
<protein>
    <recommendedName>
        <fullName evidence="3">DUF429 domain-containing protein</fullName>
    </recommendedName>
</protein>
<dbReference type="EMBL" id="CP121472">
    <property type="protein sequence ID" value="WPL17490.1"/>
    <property type="molecule type" value="Genomic_DNA"/>
</dbReference>
<keyword evidence="2" id="KW-1185">Reference proteome</keyword>
<accession>A0ABZ0SAB6</accession>
<evidence type="ECO:0000313" key="1">
    <source>
        <dbReference type="EMBL" id="WPL17490.1"/>
    </source>
</evidence>
<dbReference type="Pfam" id="PF04250">
    <property type="entry name" value="DUF429"/>
    <property type="match status" value="1"/>
</dbReference>
<organism evidence="1 2">
    <name type="scientific">Thiorhodovibrio winogradskyi</name>
    <dbReference type="NCBI Taxonomy" id="77007"/>
    <lineage>
        <taxon>Bacteria</taxon>
        <taxon>Pseudomonadati</taxon>
        <taxon>Pseudomonadota</taxon>
        <taxon>Gammaproteobacteria</taxon>
        <taxon>Chromatiales</taxon>
        <taxon>Chromatiaceae</taxon>
        <taxon>Thiorhodovibrio</taxon>
    </lineage>
</organism>
<dbReference type="Proteomes" id="UP001432180">
    <property type="component" value="Chromosome"/>
</dbReference>
<sequence length="217" mass="23244">MTWSGYVRHAEALGRAGFRQALDAYRAQRPAGDKEHRRATDRAAGAISPQKLHGTPVGLMFFEGAPRLLRAGVTIPGIHAGDPGRLCVEAYPGLLARALIGRRSYKQDDPKKQSPAREQARRELLAAILDGATRADYGLTIEAPASLADDPSGDSLDALLCAIQAAWAWRQWADDVGQPIAPEATRSWSMSTIDPLEGLIADPRLVHGPPGPKSAAT</sequence>
<reference evidence="1 2" key="1">
    <citation type="journal article" date="2023" name="Microorganisms">
        <title>Thiorhodovibrio frisius and Trv. litoralis spp. nov., Two Novel Members from a Clade of Fastidious Purple Sulfur Bacteria That Exhibit Unique Red-Shifted Light-Harvesting Capabilities.</title>
        <authorList>
            <person name="Methner A."/>
            <person name="Kuzyk S.B."/>
            <person name="Petersen J."/>
            <person name="Bauer S."/>
            <person name="Brinkmann H."/>
            <person name="Sichau K."/>
            <person name="Wanner G."/>
            <person name="Wolf J."/>
            <person name="Neumann-Schaal M."/>
            <person name="Henke P."/>
            <person name="Tank M."/>
            <person name="Sproer C."/>
            <person name="Bunk B."/>
            <person name="Overmann J."/>
        </authorList>
    </citation>
    <scope>NUCLEOTIDE SEQUENCE [LARGE SCALE GENOMIC DNA]</scope>
    <source>
        <strain evidence="1 2">DSM 6702</strain>
    </source>
</reference>